<sequence length="492" mass="54530">MHVHSLQCRRPFSPTNSPNAPPSSTHSFSSCSSAPDLPLCGRYLDEEDRRVLRKAIPVSFGHIPPYALVGLITFGTMTQVHELGYTECSKSYVFCGGKEYASKQIQDMLGLSSPARAACRPGGVSAYRHTRVPSMQSLACRERQVSLRCTGVALSVTVGLLETTYPNTGARIMLFAGGPATEGPGMVVSNELKEPIRSHRDIEQDSVKHYKRAVKLYEGLAKWASNNGYIVNLFAGCPDQVGLLEMKSLRNFTNGVIVLSDWFATSNFQQSFLCIFNKDDQDFLEMGFNATFDVQTTKELKVSGLIGHVISAGKKSACVGETEISIGQTSAWRLNAITPRTSTAVYFEVATPARQALQPGSRGLIQFVTHYQHSSGRQRLRVTTIARNFAESGSPSIAASFHQEAAAILMAEISVFKAEINDSPDVLHWPDCMLIRLCQKFADYRKEDPSSFRLSDNFSIYPQFMFHLRRSQFLQVFNNSPDETAFYGFTYP</sequence>
<dbReference type="InterPro" id="IPR006900">
    <property type="entry name" value="Sec23/24_helical_dom"/>
</dbReference>
<dbReference type="GO" id="GO:0006886">
    <property type="term" value="P:intracellular protein transport"/>
    <property type="evidence" value="ECO:0007669"/>
    <property type="project" value="InterPro"/>
</dbReference>
<comment type="similarity">
    <text evidence="1">Belongs to the SEC23/SEC24 family. SEC23 subfamily.</text>
</comment>
<gene>
    <name evidence="6" type="ORF">PISMIDRAFT_17979</name>
</gene>
<protein>
    <recommendedName>
        <fullName evidence="1">Protein transport protein SEC23</fullName>
    </recommendedName>
</protein>
<keyword evidence="1" id="KW-0931">ER-Golgi transport</keyword>
<dbReference type="InterPro" id="IPR037364">
    <property type="entry name" value="Sec23"/>
</dbReference>
<dbReference type="SUPFAM" id="SSF81811">
    <property type="entry name" value="Helical domain of Sec23/24"/>
    <property type="match status" value="1"/>
</dbReference>
<dbReference type="AlphaFoldDB" id="A0A0C9YT05"/>
<dbReference type="Pfam" id="PF08033">
    <property type="entry name" value="Sec23_BS"/>
    <property type="match status" value="1"/>
</dbReference>
<evidence type="ECO:0000259" key="4">
    <source>
        <dbReference type="Pfam" id="PF04815"/>
    </source>
</evidence>
<dbReference type="GO" id="GO:0000139">
    <property type="term" value="C:Golgi membrane"/>
    <property type="evidence" value="ECO:0007669"/>
    <property type="project" value="UniProtKB-SubCell"/>
</dbReference>
<feature type="domain" description="Sec23/Sec24 helical" evidence="4">
    <location>
        <begin position="403"/>
        <end position="488"/>
    </location>
</feature>
<feature type="compositionally biased region" description="Low complexity" evidence="2">
    <location>
        <begin position="11"/>
        <end position="33"/>
    </location>
</feature>
<evidence type="ECO:0000313" key="7">
    <source>
        <dbReference type="Proteomes" id="UP000054018"/>
    </source>
</evidence>
<comment type="subcellular location">
    <subcellularLocation>
        <location evidence="1">Cytoplasm</location>
    </subcellularLocation>
    <subcellularLocation>
        <location evidence="1">Cytoplasmic vesicle</location>
        <location evidence="1">COPII-coated vesicle membrane</location>
        <topology evidence="1">Peripheral membrane protein</topology>
        <orientation evidence="1">Cytoplasmic side</orientation>
    </subcellularLocation>
    <subcellularLocation>
        <location evidence="1">Endoplasmic reticulum membrane</location>
        <topology evidence="1">Peripheral membrane protein</topology>
        <orientation evidence="1">Cytoplasmic side</orientation>
    </subcellularLocation>
    <subcellularLocation>
        <location evidence="1">Golgi apparatus membrane</location>
        <topology evidence="1">Peripheral membrane protein</topology>
        <orientation evidence="1">Cytoplasmic side</orientation>
    </subcellularLocation>
</comment>
<keyword evidence="1" id="KW-0963">Cytoplasm</keyword>
<evidence type="ECO:0000259" key="5">
    <source>
        <dbReference type="Pfam" id="PF08033"/>
    </source>
</evidence>
<keyword evidence="1" id="KW-0256">Endoplasmic reticulum</keyword>
<evidence type="ECO:0000313" key="6">
    <source>
        <dbReference type="EMBL" id="KIK13442.1"/>
    </source>
</evidence>
<keyword evidence="7" id="KW-1185">Reference proteome</keyword>
<name>A0A0C9YT05_9AGAM</name>
<dbReference type="Gene3D" id="2.60.40.1670">
    <property type="entry name" value="beta-sandwich domain of Sec23/24"/>
    <property type="match status" value="1"/>
</dbReference>
<dbReference type="GO" id="GO:0005096">
    <property type="term" value="F:GTPase activator activity"/>
    <property type="evidence" value="ECO:0007669"/>
    <property type="project" value="TreeGrafter"/>
</dbReference>
<accession>A0A0C9YT05</accession>
<evidence type="ECO:0000256" key="1">
    <source>
        <dbReference type="RuleBase" id="RU365030"/>
    </source>
</evidence>
<organism evidence="6 7">
    <name type="scientific">Pisolithus microcarpus 441</name>
    <dbReference type="NCBI Taxonomy" id="765257"/>
    <lineage>
        <taxon>Eukaryota</taxon>
        <taxon>Fungi</taxon>
        <taxon>Dikarya</taxon>
        <taxon>Basidiomycota</taxon>
        <taxon>Agaricomycotina</taxon>
        <taxon>Agaricomycetes</taxon>
        <taxon>Agaricomycetidae</taxon>
        <taxon>Boletales</taxon>
        <taxon>Sclerodermatineae</taxon>
        <taxon>Pisolithaceae</taxon>
        <taxon>Pisolithus</taxon>
    </lineage>
</organism>
<dbReference type="GO" id="GO:0090110">
    <property type="term" value="P:COPII-coated vesicle cargo loading"/>
    <property type="evidence" value="ECO:0007669"/>
    <property type="project" value="TreeGrafter"/>
</dbReference>
<dbReference type="GO" id="GO:0070971">
    <property type="term" value="C:endoplasmic reticulum exit site"/>
    <property type="evidence" value="ECO:0007669"/>
    <property type="project" value="TreeGrafter"/>
</dbReference>
<keyword evidence="1" id="KW-0862">Zinc</keyword>
<dbReference type="STRING" id="765257.A0A0C9YT05"/>
<evidence type="ECO:0000256" key="2">
    <source>
        <dbReference type="SAM" id="MobiDB-lite"/>
    </source>
</evidence>
<dbReference type="InterPro" id="IPR006896">
    <property type="entry name" value="Sec23/24_trunk_dom"/>
</dbReference>
<dbReference type="Proteomes" id="UP000054018">
    <property type="component" value="Unassembled WGS sequence"/>
</dbReference>
<dbReference type="OrthoDB" id="10256289at2759"/>
<keyword evidence="1" id="KW-0472">Membrane</keyword>
<dbReference type="InterPro" id="IPR036465">
    <property type="entry name" value="vWFA_dom_sf"/>
</dbReference>
<keyword evidence="1" id="KW-0333">Golgi apparatus</keyword>
<dbReference type="PANTHER" id="PTHR11141:SF0">
    <property type="entry name" value="PROTEIN TRANSPORT PROTEIN SEC23"/>
    <property type="match status" value="1"/>
</dbReference>
<comment type="function">
    <text evidence="1">Component of the coat protein complex II (COPII) which promotes the formation of transport vesicles from the endoplasmic reticulum (ER). The coat has two main functions, the physical deformation of the endoplasmic reticulum membrane into vesicles and the selection of cargo molecules.</text>
</comment>
<dbReference type="Gene3D" id="1.20.120.730">
    <property type="entry name" value="Sec23/Sec24 helical domain"/>
    <property type="match status" value="1"/>
</dbReference>
<dbReference type="Gene3D" id="3.40.50.410">
    <property type="entry name" value="von Willebrand factor, type A domain"/>
    <property type="match status" value="1"/>
</dbReference>
<dbReference type="HOGENOM" id="CLU_008658_5_0_1"/>
<feature type="domain" description="Sec23/Sec24 beta-sandwich" evidence="5">
    <location>
        <begin position="287"/>
        <end position="389"/>
    </location>
</feature>
<feature type="region of interest" description="Disordered" evidence="2">
    <location>
        <begin position="1"/>
        <end position="33"/>
    </location>
</feature>
<keyword evidence="1" id="KW-0813">Transport</keyword>
<dbReference type="GO" id="GO:0005789">
    <property type="term" value="C:endoplasmic reticulum membrane"/>
    <property type="evidence" value="ECO:0007669"/>
    <property type="project" value="UniProtKB-SubCell"/>
</dbReference>
<keyword evidence="1" id="KW-0479">Metal-binding</keyword>
<dbReference type="Pfam" id="PF04815">
    <property type="entry name" value="Sec23_helical"/>
    <property type="match status" value="1"/>
</dbReference>
<dbReference type="SUPFAM" id="SSF53300">
    <property type="entry name" value="vWA-like"/>
    <property type="match status" value="1"/>
</dbReference>
<proteinExistence type="inferred from homology"/>
<dbReference type="InterPro" id="IPR012990">
    <property type="entry name" value="Beta-sandwich_Sec23_24"/>
</dbReference>
<reference evidence="6 7" key="1">
    <citation type="submission" date="2014-04" db="EMBL/GenBank/DDBJ databases">
        <authorList>
            <consortium name="DOE Joint Genome Institute"/>
            <person name="Kuo A."/>
            <person name="Kohler A."/>
            <person name="Costa M.D."/>
            <person name="Nagy L.G."/>
            <person name="Floudas D."/>
            <person name="Copeland A."/>
            <person name="Barry K.W."/>
            <person name="Cichocki N."/>
            <person name="Veneault-Fourrey C."/>
            <person name="LaButti K."/>
            <person name="Lindquist E.A."/>
            <person name="Lipzen A."/>
            <person name="Lundell T."/>
            <person name="Morin E."/>
            <person name="Murat C."/>
            <person name="Sun H."/>
            <person name="Tunlid A."/>
            <person name="Henrissat B."/>
            <person name="Grigoriev I.V."/>
            <person name="Hibbett D.S."/>
            <person name="Martin F."/>
            <person name="Nordberg H.P."/>
            <person name="Cantor M.N."/>
            <person name="Hua S.X."/>
        </authorList>
    </citation>
    <scope>NUCLEOTIDE SEQUENCE [LARGE SCALE GENOMIC DNA]</scope>
    <source>
        <strain evidence="6 7">441</strain>
    </source>
</reference>
<dbReference type="GO" id="GO:0046872">
    <property type="term" value="F:metal ion binding"/>
    <property type="evidence" value="ECO:0007669"/>
    <property type="project" value="UniProtKB-KW"/>
</dbReference>
<dbReference type="InterPro" id="IPR036175">
    <property type="entry name" value="Sec23/24_helical_dom_sf"/>
</dbReference>
<reference evidence="7" key="2">
    <citation type="submission" date="2015-01" db="EMBL/GenBank/DDBJ databases">
        <title>Evolutionary Origins and Diversification of the Mycorrhizal Mutualists.</title>
        <authorList>
            <consortium name="DOE Joint Genome Institute"/>
            <consortium name="Mycorrhizal Genomics Consortium"/>
            <person name="Kohler A."/>
            <person name="Kuo A."/>
            <person name="Nagy L.G."/>
            <person name="Floudas D."/>
            <person name="Copeland A."/>
            <person name="Barry K.W."/>
            <person name="Cichocki N."/>
            <person name="Veneault-Fourrey C."/>
            <person name="LaButti K."/>
            <person name="Lindquist E.A."/>
            <person name="Lipzen A."/>
            <person name="Lundell T."/>
            <person name="Morin E."/>
            <person name="Murat C."/>
            <person name="Riley R."/>
            <person name="Ohm R."/>
            <person name="Sun H."/>
            <person name="Tunlid A."/>
            <person name="Henrissat B."/>
            <person name="Grigoriev I.V."/>
            <person name="Hibbett D.S."/>
            <person name="Martin F."/>
        </authorList>
    </citation>
    <scope>NUCLEOTIDE SEQUENCE [LARGE SCALE GENOMIC DNA]</scope>
    <source>
        <strain evidence="7">441</strain>
    </source>
</reference>
<evidence type="ECO:0000259" key="3">
    <source>
        <dbReference type="Pfam" id="PF04811"/>
    </source>
</evidence>
<dbReference type="PANTHER" id="PTHR11141">
    <property type="entry name" value="PROTEIN TRANSPORT PROTEIN SEC23"/>
    <property type="match status" value="1"/>
</dbReference>
<dbReference type="GO" id="GO:0030127">
    <property type="term" value="C:COPII vesicle coat"/>
    <property type="evidence" value="ECO:0007669"/>
    <property type="project" value="InterPro"/>
</dbReference>
<feature type="domain" description="Sec23/Sec24 trunk" evidence="3">
    <location>
        <begin position="45"/>
        <end position="272"/>
    </location>
</feature>
<dbReference type="Pfam" id="PF04811">
    <property type="entry name" value="Sec23_trunk"/>
    <property type="match status" value="1"/>
</dbReference>
<keyword evidence="1" id="KW-0653">Protein transport</keyword>
<dbReference type="EMBL" id="KN833994">
    <property type="protein sequence ID" value="KIK13442.1"/>
    <property type="molecule type" value="Genomic_DNA"/>
</dbReference>
<keyword evidence="1" id="KW-0968">Cytoplasmic vesicle</keyword>
<dbReference type="SUPFAM" id="SSF81995">
    <property type="entry name" value="beta-sandwich domain of Sec23/24"/>
    <property type="match status" value="1"/>
</dbReference>